<sequence>MADCMPFYGIADLREILTAVKDRSAQTVQQCRPLKVTNYLEGEAVRMTRQLPLNMSRDDVTDILSRMAQEFDGKREVCLHGRPLFHHLTEVPETDQDALDILLSSC</sequence>
<gene>
    <name evidence="1" type="ORF">PDJAM_G00216850</name>
</gene>
<evidence type="ECO:0000313" key="1">
    <source>
        <dbReference type="EMBL" id="MCJ8732933.1"/>
    </source>
</evidence>
<protein>
    <submittedName>
        <fullName evidence="1">Uncharacterized protein</fullName>
    </submittedName>
</protein>
<proteinExistence type="predicted"/>
<reference evidence="1" key="1">
    <citation type="submission" date="2020-02" db="EMBL/GenBank/DDBJ databases">
        <title>Genome sequencing of the panga catfish, Pangasius djambal.</title>
        <authorList>
            <person name="Wen M."/>
            <person name="Zahm M."/>
            <person name="Roques C."/>
            <person name="Cabau C."/>
            <person name="Klopp C."/>
            <person name="Donnadieu C."/>
            <person name="Jouanno E."/>
            <person name="Avarre J.-C."/>
            <person name="Campet M."/>
            <person name="Ha T."/>
            <person name="Dugue R."/>
            <person name="Lampietro C."/>
            <person name="Louis A."/>
            <person name="Herpin A."/>
            <person name="Echchiki A."/>
            <person name="Berthelot C."/>
            <person name="Parey E."/>
            <person name="Roest-Crollius H."/>
            <person name="Braasch I."/>
            <person name="Postlethwait J.H."/>
            <person name="Bobe J."/>
            <person name="Montfort J."/>
            <person name="Bouchez O."/>
            <person name="Begum T."/>
            <person name="Schartl M."/>
            <person name="Gustiano R."/>
            <person name="Guiguen Y."/>
        </authorList>
    </citation>
    <scope>NUCLEOTIDE SEQUENCE</scope>
    <source>
        <strain evidence="1">Pdj_M5554</strain>
    </source>
</reference>
<dbReference type="Proteomes" id="UP000830395">
    <property type="component" value="Chromosome 5"/>
</dbReference>
<name>A0ACC5YBE2_9TELE</name>
<accession>A0ACC5YBE2</accession>
<organism evidence="1 2">
    <name type="scientific">Pangasius djambal</name>
    <dbReference type="NCBI Taxonomy" id="1691987"/>
    <lineage>
        <taxon>Eukaryota</taxon>
        <taxon>Metazoa</taxon>
        <taxon>Chordata</taxon>
        <taxon>Craniata</taxon>
        <taxon>Vertebrata</taxon>
        <taxon>Euteleostomi</taxon>
        <taxon>Actinopterygii</taxon>
        <taxon>Neopterygii</taxon>
        <taxon>Teleostei</taxon>
        <taxon>Ostariophysi</taxon>
        <taxon>Siluriformes</taxon>
        <taxon>Pangasiidae</taxon>
        <taxon>Pangasius</taxon>
    </lineage>
</organism>
<dbReference type="EMBL" id="CM040979">
    <property type="protein sequence ID" value="MCJ8732933.1"/>
    <property type="molecule type" value="Genomic_DNA"/>
</dbReference>
<keyword evidence="2" id="KW-1185">Reference proteome</keyword>
<evidence type="ECO:0000313" key="2">
    <source>
        <dbReference type="Proteomes" id="UP000830395"/>
    </source>
</evidence>
<comment type="caution">
    <text evidence="1">The sequence shown here is derived from an EMBL/GenBank/DDBJ whole genome shotgun (WGS) entry which is preliminary data.</text>
</comment>